<dbReference type="PIRSF" id="PIRSF000103">
    <property type="entry name" value="HIBADH"/>
    <property type="match status" value="1"/>
</dbReference>
<evidence type="ECO:0000259" key="5">
    <source>
        <dbReference type="Pfam" id="PF14833"/>
    </source>
</evidence>
<sequence length="288" mass="31281">MKLAVIGTGLLGSEIAIRLQDRRFEVCAWNRSSEKANALATVGIRPSATANEALAKSNAAILLLSDAEAIRSVLFPAGSDAPPLEDRILIQMGTIAPNESRALGRDVERAGGQYLEAPVLGSLPEARSGRLIVMAGGELGLYERCLPIFEALSEQPQRIGEVGQGAALKLAMNQLIAGLTATFAYSLGLVRDEGIDVEQFMGLLRQSALYAPTFDKKLDKYLSHEYGQANFPLKHLRKDLGLFRRVAEQSTLETQPIEALEAVMERALQKGLGDLDYSALYEALVERR</sequence>
<reference evidence="6" key="1">
    <citation type="submission" date="2017-08" db="EMBL/GenBank/DDBJ databases">
        <authorList>
            <person name="Imhoff J.F."/>
            <person name="Rahn T."/>
            <person name="Kuenzel S."/>
            <person name="Neulinger S.C."/>
        </authorList>
    </citation>
    <scope>NUCLEOTIDE SEQUENCE</scope>
    <source>
        <strain evidence="6">DSM 11080</strain>
    </source>
</reference>
<feature type="active site" evidence="3">
    <location>
        <position position="169"/>
    </location>
</feature>
<evidence type="ECO:0000256" key="1">
    <source>
        <dbReference type="ARBA" id="ARBA00023002"/>
    </source>
</evidence>
<proteinExistence type="predicted"/>
<keyword evidence="7" id="KW-1185">Reference proteome</keyword>
<evidence type="ECO:0000313" key="7">
    <source>
        <dbReference type="Proteomes" id="UP001296776"/>
    </source>
</evidence>
<dbReference type="Pfam" id="PF03446">
    <property type="entry name" value="NAD_binding_2"/>
    <property type="match status" value="1"/>
</dbReference>
<dbReference type="SUPFAM" id="SSF51735">
    <property type="entry name" value="NAD(P)-binding Rossmann-fold domains"/>
    <property type="match status" value="1"/>
</dbReference>
<dbReference type="EMBL" id="NRSJ01000050">
    <property type="protein sequence ID" value="MBK1706744.1"/>
    <property type="molecule type" value="Genomic_DNA"/>
</dbReference>
<dbReference type="AlphaFoldDB" id="A0AAJ0XBD0"/>
<reference evidence="6" key="2">
    <citation type="journal article" date="2020" name="Microorganisms">
        <title>Osmotic Adaptation and Compatible Solute Biosynthesis of Phototrophic Bacteria as Revealed from Genome Analyses.</title>
        <authorList>
            <person name="Imhoff J.F."/>
            <person name="Rahn T."/>
            <person name="Kunzel S."/>
            <person name="Keller A."/>
            <person name="Neulinger S.C."/>
        </authorList>
    </citation>
    <scope>NUCLEOTIDE SEQUENCE</scope>
    <source>
        <strain evidence="6">DSM 11080</strain>
    </source>
</reference>
<gene>
    <name evidence="6" type="ORF">CKO40_19905</name>
</gene>
<dbReference type="InterPro" id="IPR029154">
    <property type="entry name" value="HIBADH-like_NADP-bd"/>
</dbReference>
<dbReference type="InterPro" id="IPR006115">
    <property type="entry name" value="6PGDH_NADP-bd"/>
</dbReference>
<accession>A0AAJ0XBD0</accession>
<protein>
    <submittedName>
        <fullName evidence="6">Hydroxyacid dehydrogenase</fullName>
    </submittedName>
</protein>
<dbReference type="GO" id="GO:0050661">
    <property type="term" value="F:NADP binding"/>
    <property type="evidence" value="ECO:0007669"/>
    <property type="project" value="InterPro"/>
</dbReference>
<keyword evidence="1" id="KW-0560">Oxidoreductase</keyword>
<evidence type="ECO:0000313" key="6">
    <source>
        <dbReference type="EMBL" id="MBK1706744.1"/>
    </source>
</evidence>
<dbReference type="SUPFAM" id="SSF48179">
    <property type="entry name" value="6-phosphogluconate dehydrogenase C-terminal domain-like"/>
    <property type="match status" value="1"/>
</dbReference>
<dbReference type="Proteomes" id="UP001296776">
    <property type="component" value="Unassembled WGS sequence"/>
</dbReference>
<dbReference type="RefSeq" id="WP_200348218.1">
    <property type="nucleotide sequence ID" value="NZ_NRSJ01000050.1"/>
</dbReference>
<dbReference type="InterPro" id="IPR013328">
    <property type="entry name" value="6PGD_dom2"/>
</dbReference>
<dbReference type="PANTHER" id="PTHR43580">
    <property type="entry name" value="OXIDOREDUCTASE GLYR1-RELATED"/>
    <property type="match status" value="1"/>
</dbReference>
<dbReference type="InterPro" id="IPR015815">
    <property type="entry name" value="HIBADH-related"/>
</dbReference>
<dbReference type="GO" id="GO:0051287">
    <property type="term" value="F:NAD binding"/>
    <property type="evidence" value="ECO:0007669"/>
    <property type="project" value="InterPro"/>
</dbReference>
<name>A0AAJ0XBD0_9GAMM</name>
<organism evidence="6 7">
    <name type="scientific">Halochromatium glycolicum</name>
    <dbReference type="NCBI Taxonomy" id="85075"/>
    <lineage>
        <taxon>Bacteria</taxon>
        <taxon>Pseudomonadati</taxon>
        <taxon>Pseudomonadota</taxon>
        <taxon>Gammaproteobacteria</taxon>
        <taxon>Chromatiales</taxon>
        <taxon>Chromatiaceae</taxon>
        <taxon>Halochromatium</taxon>
    </lineage>
</organism>
<evidence type="ECO:0000256" key="2">
    <source>
        <dbReference type="ARBA" id="ARBA00023027"/>
    </source>
</evidence>
<dbReference type="GO" id="GO:0016491">
    <property type="term" value="F:oxidoreductase activity"/>
    <property type="evidence" value="ECO:0007669"/>
    <property type="project" value="UniProtKB-KW"/>
</dbReference>
<dbReference type="InterPro" id="IPR036291">
    <property type="entry name" value="NAD(P)-bd_dom_sf"/>
</dbReference>
<dbReference type="Gene3D" id="1.10.1040.10">
    <property type="entry name" value="N-(1-d-carboxylethyl)-l-norvaline Dehydrogenase, domain 2"/>
    <property type="match status" value="1"/>
</dbReference>
<evidence type="ECO:0000256" key="3">
    <source>
        <dbReference type="PIRSR" id="PIRSR000103-1"/>
    </source>
</evidence>
<feature type="domain" description="3-hydroxyisobutyrate dehydrogenase-like NAD-binding" evidence="5">
    <location>
        <begin position="163"/>
        <end position="283"/>
    </location>
</feature>
<dbReference type="InterPro" id="IPR051265">
    <property type="entry name" value="HIBADH-related_NP60_sf"/>
</dbReference>
<feature type="domain" description="6-phosphogluconate dehydrogenase NADP-binding" evidence="4">
    <location>
        <begin position="2"/>
        <end position="155"/>
    </location>
</feature>
<evidence type="ECO:0000259" key="4">
    <source>
        <dbReference type="Pfam" id="PF03446"/>
    </source>
</evidence>
<comment type="caution">
    <text evidence="6">The sequence shown here is derived from an EMBL/GenBank/DDBJ whole genome shotgun (WGS) entry which is preliminary data.</text>
</comment>
<dbReference type="Gene3D" id="3.40.50.720">
    <property type="entry name" value="NAD(P)-binding Rossmann-like Domain"/>
    <property type="match status" value="1"/>
</dbReference>
<keyword evidence="2" id="KW-0520">NAD</keyword>
<dbReference type="Pfam" id="PF14833">
    <property type="entry name" value="NAD_binding_11"/>
    <property type="match status" value="1"/>
</dbReference>
<dbReference type="InterPro" id="IPR008927">
    <property type="entry name" value="6-PGluconate_DH-like_C_sf"/>
</dbReference>
<dbReference type="PANTHER" id="PTHR43580:SF9">
    <property type="entry name" value="GLYOXYLATE_SUCCINIC SEMIALDEHYDE REDUCTASE 1"/>
    <property type="match status" value="1"/>
</dbReference>